<dbReference type="AlphaFoldDB" id="A0A944HA78"/>
<gene>
    <name evidence="3" type="ORF">I8J34_03895</name>
</gene>
<dbReference type="Pfam" id="PF11604">
    <property type="entry name" value="CusF_Ec"/>
    <property type="match status" value="1"/>
</dbReference>
<dbReference type="RefSeq" id="WP_214360059.1">
    <property type="nucleotide sequence ID" value="NZ_JAEKFT010000003.1"/>
</dbReference>
<dbReference type="InterPro" id="IPR021647">
    <property type="entry name" value="CusF_Ec"/>
</dbReference>
<evidence type="ECO:0000313" key="4">
    <source>
        <dbReference type="Proteomes" id="UP000694660"/>
    </source>
</evidence>
<comment type="caution">
    <text evidence="3">The sequence shown here is derived from an EMBL/GenBank/DDBJ whole genome shotgun (WGS) entry which is preliminary data.</text>
</comment>
<organism evidence="3 4">
    <name type="scientific">Denitromonas iodatirespirans</name>
    <dbReference type="NCBI Taxonomy" id="2795389"/>
    <lineage>
        <taxon>Bacteria</taxon>
        <taxon>Pseudomonadati</taxon>
        <taxon>Pseudomonadota</taxon>
        <taxon>Betaproteobacteria</taxon>
        <taxon>Rhodocyclales</taxon>
        <taxon>Zoogloeaceae</taxon>
        <taxon>Denitromonas</taxon>
    </lineage>
</organism>
<dbReference type="EMBL" id="JAEKFT010000003">
    <property type="protein sequence ID" value="MBT0960307.1"/>
    <property type="molecule type" value="Genomic_DNA"/>
</dbReference>
<name>A0A944HA78_DENI1</name>
<evidence type="ECO:0000256" key="1">
    <source>
        <dbReference type="SAM" id="MobiDB-lite"/>
    </source>
</evidence>
<proteinExistence type="predicted"/>
<feature type="signal peptide" evidence="2">
    <location>
        <begin position="1"/>
        <end position="22"/>
    </location>
</feature>
<sequence>MKHITKLALSVALTLGAGAALAQQKMEDMKGMPMGGDKAMPMKDMPMGATQGQVHHASGTVKKVDAVNGMVTLAHGPVASLEWPAMTMGFKVKDKALLDKLAVGAQVTFDFVKEGAGYVVTVVR</sequence>
<accession>A0A944HA78</accession>
<keyword evidence="2" id="KW-0732">Signal</keyword>
<feature type="chain" id="PRO_5037531965" evidence="2">
    <location>
        <begin position="23"/>
        <end position="124"/>
    </location>
</feature>
<protein>
    <submittedName>
        <fullName evidence="3">Copper-binding protein</fullName>
    </submittedName>
</protein>
<feature type="region of interest" description="Disordered" evidence="1">
    <location>
        <begin position="30"/>
        <end position="54"/>
    </location>
</feature>
<dbReference type="Gene3D" id="2.40.50.320">
    <property type="entry name" value="Copper binding periplasmic protein CusF"/>
    <property type="match status" value="1"/>
</dbReference>
<evidence type="ECO:0000256" key="2">
    <source>
        <dbReference type="SAM" id="SignalP"/>
    </source>
</evidence>
<reference evidence="4" key="1">
    <citation type="journal article" date="2022" name="ISME J.">
        <title>Genetic and phylogenetic analysis of dissimilatory iodate-reducing bacteria identifies potential niches across the world's oceans.</title>
        <authorList>
            <person name="Reyes-Umana V."/>
            <person name="Henning Z."/>
            <person name="Lee K."/>
            <person name="Barnum T.P."/>
            <person name="Coates J.D."/>
        </authorList>
    </citation>
    <scope>NUCLEOTIDE SEQUENCE [LARGE SCALE GENOMIC DNA]</scope>
    <source>
        <strain evidence="4">IR12</strain>
    </source>
</reference>
<dbReference type="Proteomes" id="UP000694660">
    <property type="component" value="Unassembled WGS sequence"/>
</dbReference>
<dbReference type="InterPro" id="IPR042230">
    <property type="entry name" value="CusF_sf"/>
</dbReference>
<keyword evidence="4" id="KW-1185">Reference proteome</keyword>
<evidence type="ECO:0000313" key="3">
    <source>
        <dbReference type="EMBL" id="MBT0960307.1"/>
    </source>
</evidence>